<dbReference type="Pfam" id="PF01755">
    <property type="entry name" value="Glyco_transf_25"/>
    <property type="match status" value="1"/>
</dbReference>
<dbReference type="GO" id="GO:0016740">
    <property type="term" value="F:transferase activity"/>
    <property type="evidence" value="ECO:0007669"/>
    <property type="project" value="UniProtKB-KW"/>
</dbReference>
<dbReference type="GeneID" id="25328666"/>
<name>A0A0D2EG23_9EURO</name>
<evidence type="ECO:0000259" key="4">
    <source>
        <dbReference type="Pfam" id="PF01755"/>
    </source>
</evidence>
<reference evidence="5 6" key="1">
    <citation type="submission" date="2015-01" db="EMBL/GenBank/DDBJ databases">
        <title>The Genome Sequence of Exophiala xenobiotica CBS118157.</title>
        <authorList>
            <consortium name="The Broad Institute Genomics Platform"/>
            <person name="Cuomo C."/>
            <person name="de Hoog S."/>
            <person name="Gorbushina A."/>
            <person name="Stielow B."/>
            <person name="Teixiera M."/>
            <person name="Abouelleil A."/>
            <person name="Chapman S.B."/>
            <person name="Priest M."/>
            <person name="Young S.K."/>
            <person name="Wortman J."/>
            <person name="Nusbaum C."/>
            <person name="Birren B."/>
        </authorList>
    </citation>
    <scope>NUCLEOTIDE SEQUENCE [LARGE SCALE GENOMIC DNA]</scope>
    <source>
        <strain evidence="5 6">CBS 118157</strain>
    </source>
</reference>
<dbReference type="CDD" id="cd06532">
    <property type="entry name" value="Glyco_transf_25"/>
    <property type="match status" value="1"/>
</dbReference>
<dbReference type="InterPro" id="IPR002654">
    <property type="entry name" value="Glyco_trans_25"/>
</dbReference>
<accession>A0A0D2EG23</accession>
<keyword evidence="2" id="KW-0328">Glycosyltransferase</keyword>
<comment type="similarity">
    <text evidence="1">Belongs to the glycosyltransferase 25 family.</text>
</comment>
<protein>
    <recommendedName>
        <fullName evidence="4">Glycosyl transferase family 25 domain-containing protein</fullName>
    </recommendedName>
</protein>
<keyword evidence="3" id="KW-0808">Transferase</keyword>
<proteinExistence type="inferred from homology"/>
<evidence type="ECO:0000256" key="1">
    <source>
        <dbReference type="ARBA" id="ARBA00006721"/>
    </source>
</evidence>
<dbReference type="EMBL" id="KN847320">
    <property type="protein sequence ID" value="KIW54398.1"/>
    <property type="molecule type" value="Genomic_DNA"/>
</dbReference>
<evidence type="ECO:0000256" key="3">
    <source>
        <dbReference type="ARBA" id="ARBA00022679"/>
    </source>
</evidence>
<evidence type="ECO:0000313" key="5">
    <source>
        <dbReference type="EMBL" id="KIW54398.1"/>
    </source>
</evidence>
<organism evidence="5 6">
    <name type="scientific">Exophiala xenobiotica</name>
    <dbReference type="NCBI Taxonomy" id="348802"/>
    <lineage>
        <taxon>Eukaryota</taxon>
        <taxon>Fungi</taxon>
        <taxon>Dikarya</taxon>
        <taxon>Ascomycota</taxon>
        <taxon>Pezizomycotina</taxon>
        <taxon>Eurotiomycetes</taxon>
        <taxon>Chaetothyriomycetidae</taxon>
        <taxon>Chaetothyriales</taxon>
        <taxon>Herpotrichiellaceae</taxon>
        <taxon>Exophiala</taxon>
    </lineage>
</organism>
<dbReference type="OrthoDB" id="47375at2759"/>
<sequence>MKYATTFATIFAAGVVLHLFFALSTGRIAGTSKLEAGRSSSNTATSYVPPTSSKAAGNLNDVYNRTLGFQEIFVVSLPERSDRRDAFRLQASVTDISYTFTNAVLGKNVPTKAQPWGMHREPAEVGCWRSHLNIMQYMVQHRIQTALIFEDDADWEVALKAQLFQAARGARWLLDDTEDKPSHSPYGDGWDVLWLGHSGVTSIETERRRWVVARDPTVTPPKTRTTWFEPKMETWEVGPAPDTQTRIYFVSGLGYGSSAWALTLAGAEKVLYELSLNPFNDPIDSGMGKLCAEHKSNLTCIAPFPAVVGISKPAGPLSRGSDILSGLDKGGEVRKKPGSERTVFSTRLNMRRILNGSTEYESQYPAITGKYMTLEQIGRAVGHGEVLPPI</sequence>
<dbReference type="RefSeq" id="XP_013314982.1">
    <property type="nucleotide sequence ID" value="XM_013459528.1"/>
</dbReference>
<evidence type="ECO:0000313" key="6">
    <source>
        <dbReference type="Proteomes" id="UP000054342"/>
    </source>
</evidence>
<feature type="domain" description="Glycosyl transferase family 25" evidence="4">
    <location>
        <begin position="70"/>
        <end position="161"/>
    </location>
</feature>
<keyword evidence="6" id="KW-1185">Reference proteome</keyword>
<evidence type="ECO:0000256" key="2">
    <source>
        <dbReference type="ARBA" id="ARBA00022676"/>
    </source>
</evidence>
<dbReference type="PANTHER" id="PTHR10730:SF53">
    <property type="entry name" value="GLYCOSYLTRANSFERASE 25 FAMILY MEMBER"/>
    <property type="match status" value="1"/>
</dbReference>
<dbReference type="HOGENOM" id="CLU_032992_1_1_1"/>
<dbReference type="AlphaFoldDB" id="A0A0D2EG23"/>
<dbReference type="PANTHER" id="PTHR10730">
    <property type="entry name" value="PROCOLLAGEN-LYSINE,2-OXOGLUTARATE 5-DIOXYGENASE/GLYCOSYLTRANSFERASE 25 FAMILY MEMBER"/>
    <property type="match status" value="1"/>
</dbReference>
<dbReference type="Proteomes" id="UP000054342">
    <property type="component" value="Unassembled WGS sequence"/>
</dbReference>
<gene>
    <name evidence="5" type="ORF">PV05_06758</name>
</gene>
<dbReference type="InterPro" id="IPR050757">
    <property type="entry name" value="Collagen_mod_GT25"/>
</dbReference>